<reference evidence="1" key="1">
    <citation type="journal article" date="2015" name="Nature">
        <title>Complex archaea that bridge the gap between prokaryotes and eukaryotes.</title>
        <authorList>
            <person name="Spang A."/>
            <person name="Saw J.H."/>
            <person name="Jorgensen S.L."/>
            <person name="Zaremba-Niedzwiedzka K."/>
            <person name="Martijn J."/>
            <person name="Lind A.E."/>
            <person name="van Eijk R."/>
            <person name="Schleper C."/>
            <person name="Guy L."/>
            <person name="Ettema T.J."/>
        </authorList>
    </citation>
    <scope>NUCLEOTIDE SEQUENCE</scope>
</reference>
<gene>
    <name evidence="1" type="ORF">LCGC14_2951210</name>
</gene>
<protein>
    <submittedName>
        <fullName evidence="1">Uncharacterized protein</fullName>
    </submittedName>
</protein>
<proteinExistence type="predicted"/>
<organism evidence="1">
    <name type="scientific">marine sediment metagenome</name>
    <dbReference type="NCBI Taxonomy" id="412755"/>
    <lineage>
        <taxon>unclassified sequences</taxon>
        <taxon>metagenomes</taxon>
        <taxon>ecological metagenomes</taxon>
    </lineage>
</organism>
<accession>A0A0F8XFR5</accession>
<sequence length="186" mass="20131">MKYELWYSVVVRDRRGKVLSRERRRGRSFLKQWNQLLQLQMRMASLSVVDTGGTPRNVAPHANSFRIAAGATATSYGLRVGTGNTPVAIDDYALATPIAQGTGAGQMEHQVCTVATSVVSAPSCYFVVSRTITNNSGNSITVREAALYMRMSASYYGCATRDVFGAPQAVPDGGSITVDWTIQVTV</sequence>
<dbReference type="AlphaFoldDB" id="A0A0F8XFR5"/>
<comment type="caution">
    <text evidence="1">The sequence shown here is derived from an EMBL/GenBank/DDBJ whole genome shotgun (WGS) entry which is preliminary data.</text>
</comment>
<dbReference type="EMBL" id="LAZR01059467">
    <property type="protein sequence ID" value="KKK67723.1"/>
    <property type="molecule type" value="Genomic_DNA"/>
</dbReference>
<evidence type="ECO:0000313" key="1">
    <source>
        <dbReference type="EMBL" id="KKK67723.1"/>
    </source>
</evidence>
<name>A0A0F8XFR5_9ZZZZ</name>